<dbReference type="EC" id="4.6.1.17" evidence="3 6"/>
<feature type="active site" evidence="6">
    <location>
        <position position="130"/>
    </location>
</feature>
<dbReference type="InterPro" id="IPR050105">
    <property type="entry name" value="MoCo_biosynth_MoaA/MoaC"/>
</dbReference>
<evidence type="ECO:0000256" key="6">
    <source>
        <dbReference type="HAMAP-Rule" id="MF_01224"/>
    </source>
</evidence>
<comment type="function">
    <text evidence="6">Catalyzes the conversion of (8S)-3',8-cyclo-7,8-dihydroguanosine 5'-triphosphate to cyclic pyranopterin monophosphate (cPMP).</text>
</comment>
<dbReference type="HAMAP" id="MF_01224_B">
    <property type="entry name" value="MoaC_B"/>
    <property type="match status" value="1"/>
</dbReference>
<dbReference type="InterPro" id="IPR047594">
    <property type="entry name" value="MoaC_bact/euk"/>
</dbReference>
<dbReference type="EMBL" id="JACXJA010000033">
    <property type="protein sequence ID" value="MBD2864781.1"/>
    <property type="molecule type" value="Genomic_DNA"/>
</dbReference>
<evidence type="ECO:0000256" key="5">
    <source>
        <dbReference type="ARBA" id="ARBA00023239"/>
    </source>
</evidence>
<evidence type="ECO:0000259" key="7">
    <source>
        <dbReference type="Pfam" id="PF01967"/>
    </source>
</evidence>
<name>A0A927H143_9BACL</name>
<protein>
    <recommendedName>
        <fullName evidence="3 6">Cyclic pyranopterin monophosphate synthase</fullName>
        <ecNumber evidence="3 6">4.6.1.17</ecNumber>
    </recommendedName>
    <alternativeName>
        <fullName evidence="6">Molybdenum cofactor biosynthesis protein C</fullName>
    </alternativeName>
</protein>
<sequence length="164" mass="17399">MTESFGLTHFNEDGRARMVDVSGKTETKRTATAQTTVKMRPSTLDAVKMGRLGKGDVLAVAQIAAIMSAKKTSEWIPMCHPLPLTGVDVAFSDNGADELYIQATVKTTGLTGVEMEALTAVSAAALTIYDMCKALEKEMSIGPTVLISKTGGKSGDYIRPPGKE</sequence>
<evidence type="ECO:0000256" key="1">
    <source>
        <dbReference type="ARBA" id="ARBA00001637"/>
    </source>
</evidence>
<accession>A0A927H143</accession>
<organism evidence="8 9">
    <name type="scientific">Paenibacillus oceani</name>
    <dbReference type="NCBI Taxonomy" id="2772510"/>
    <lineage>
        <taxon>Bacteria</taxon>
        <taxon>Bacillati</taxon>
        <taxon>Bacillota</taxon>
        <taxon>Bacilli</taxon>
        <taxon>Bacillales</taxon>
        <taxon>Paenibacillaceae</taxon>
        <taxon>Paenibacillus</taxon>
    </lineage>
</organism>
<comment type="similarity">
    <text evidence="6">Belongs to the MoaC family.</text>
</comment>
<keyword evidence="5 6" id="KW-0456">Lyase</keyword>
<dbReference type="InterPro" id="IPR036522">
    <property type="entry name" value="MoaC_sf"/>
</dbReference>
<comment type="caution">
    <text evidence="8">The sequence shown here is derived from an EMBL/GenBank/DDBJ whole genome shotgun (WGS) entry which is preliminary data.</text>
</comment>
<feature type="binding site" evidence="6">
    <location>
        <begin position="115"/>
        <end position="116"/>
    </location>
    <ligand>
        <name>substrate</name>
    </ligand>
</feature>
<dbReference type="PANTHER" id="PTHR22960:SF29">
    <property type="entry name" value="CYCLIC PYRANOPTERIN MONOPHOSPHATE SYNTHASE"/>
    <property type="match status" value="1"/>
</dbReference>
<dbReference type="GO" id="GO:0006777">
    <property type="term" value="P:Mo-molybdopterin cofactor biosynthetic process"/>
    <property type="evidence" value="ECO:0007669"/>
    <property type="project" value="UniProtKB-UniRule"/>
</dbReference>
<comment type="subunit">
    <text evidence="6">Homohexamer; trimer of dimers.</text>
</comment>
<reference evidence="8" key="1">
    <citation type="submission" date="2020-09" db="EMBL/GenBank/DDBJ databases">
        <title>A novel bacterium of genus Paenibacillus, isolated from South China Sea.</title>
        <authorList>
            <person name="Huang H."/>
            <person name="Mo K."/>
            <person name="Hu Y."/>
        </authorList>
    </citation>
    <scope>NUCLEOTIDE SEQUENCE</scope>
    <source>
        <strain evidence="8">IB182363</strain>
    </source>
</reference>
<keyword evidence="9" id="KW-1185">Reference proteome</keyword>
<keyword evidence="4 6" id="KW-0501">Molybdenum cofactor biosynthesis</keyword>
<proteinExistence type="inferred from homology"/>
<dbReference type="RefSeq" id="WP_190930407.1">
    <property type="nucleotide sequence ID" value="NZ_JACXJA010000033.1"/>
</dbReference>
<dbReference type="Gene3D" id="3.30.70.640">
    <property type="entry name" value="Molybdopterin cofactor biosynthesis C (MoaC) domain"/>
    <property type="match status" value="1"/>
</dbReference>
<comment type="pathway">
    <text evidence="2 6">Cofactor biosynthesis; molybdopterin biosynthesis.</text>
</comment>
<dbReference type="SUPFAM" id="SSF55040">
    <property type="entry name" value="Molybdenum cofactor biosynthesis protein C, MoaC"/>
    <property type="match status" value="1"/>
</dbReference>
<dbReference type="Proteomes" id="UP000639396">
    <property type="component" value="Unassembled WGS sequence"/>
</dbReference>
<comment type="catalytic activity">
    <reaction evidence="1 6">
        <text>(8S)-3',8-cyclo-7,8-dihydroguanosine 5'-triphosphate = cyclic pyranopterin phosphate + diphosphate</text>
        <dbReference type="Rhea" id="RHEA:49580"/>
        <dbReference type="ChEBI" id="CHEBI:33019"/>
        <dbReference type="ChEBI" id="CHEBI:59648"/>
        <dbReference type="ChEBI" id="CHEBI:131766"/>
        <dbReference type="EC" id="4.6.1.17"/>
    </reaction>
</comment>
<dbReference type="PANTHER" id="PTHR22960">
    <property type="entry name" value="MOLYBDOPTERIN COFACTOR SYNTHESIS PROTEIN A"/>
    <property type="match status" value="1"/>
</dbReference>
<feature type="binding site" evidence="6">
    <location>
        <begin position="78"/>
        <end position="80"/>
    </location>
    <ligand>
        <name>substrate</name>
    </ligand>
</feature>
<evidence type="ECO:0000256" key="3">
    <source>
        <dbReference type="ARBA" id="ARBA00012575"/>
    </source>
</evidence>
<evidence type="ECO:0000313" key="8">
    <source>
        <dbReference type="EMBL" id="MBD2864781.1"/>
    </source>
</evidence>
<feature type="domain" description="Molybdopterin cofactor biosynthesis C (MoaC)" evidence="7">
    <location>
        <begin position="18"/>
        <end position="152"/>
    </location>
</feature>
<dbReference type="NCBIfam" id="TIGR00581">
    <property type="entry name" value="moaC"/>
    <property type="match status" value="1"/>
</dbReference>
<dbReference type="InterPro" id="IPR002820">
    <property type="entry name" value="Mopterin_CF_biosynth-C_dom"/>
</dbReference>
<evidence type="ECO:0000256" key="4">
    <source>
        <dbReference type="ARBA" id="ARBA00023150"/>
    </source>
</evidence>
<dbReference type="InterPro" id="IPR023045">
    <property type="entry name" value="MoaC"/>
</dbReference>
<gene>
    <name evidence="6 8" type="primary">moaC</name>
    <name evidence="8" type="ORF">IDH45_22630</name>
</gene>
<dbReference type="CDD" id="cd01420">
    <property type="entry name" value="MoaC_PE"/>
    <property type="match status" value="1"/>
</dbReference>
<dbReference type="Pfam" id="PF01967">
    <property type="entry name" value="MoaC"/>
    <property type="match status" value="1"/>
</dbReference>
<evidence type="ECO:0000313" key="9">
    <source>
        <dbReference type="Proteomes" id="UP000639396"/>
    </source>
</evidence>
<dbReference type="GO" id="GO:0061799">
    <property type="term" value="F:cyclic pyranopterin monophosphate synthase activity"/>
    <property type="evidence" value="ECO:0007669"/>
    <property type="project" value="UniProtKB-UniRule"/>
</dbReference>
<dbReference type="NCBIfam" id="NF006870">
    <property type="entry name" value="PRK09364.1"/>
    <property type="match status" value="1"/>
</dbReference>
<dbReference type="AlphaFoldDB" id="A0A927H143"/>
<evidence type="ECO:0000256" key="2">
    <source>
        <dbReference type="ARBA" id="ARBA00005046"/>
    </source>
</evidence>